<dbReference type="AlphaFoldDB" id="A0A7Y2JW93"/>
<sequence length="240" mass="25288">MSKANHEVHDSRAPVAVNRAPVHGLSMTPHAVRRVGIVGANRAGIGIAMSLLDADIPVTIFELERASLAQGIAKARSSYQDAVLQGRLAAASGERRMALLAGTIHFHHLKDCDLVIEAVSAEIGTKGKLFRRLDETVKPGAILVTCSSPAEVGQLAACTRRAGEVLGLHLSCPPHVGETWTLVPGKASSGQALATMIALAQHLRKACVVSGRWDSNVSHETGTSGVDHDAAPWQIDQATE</sequence>
<comment type="caution">
    <text evidence="6">The sequence shown here is derived from an EMBL/GenBank/DDBJ whole genome shotgun (WGS) entry which is preliminary data.</text>
</comment>
<evidence type="ECO:0000313" key="7">
    <source>
        <dbReference type="Proteomes" id="UP000533905"/>
    </source>
</evidence>
<evidence type="ECO:0000256" key="3">
    <source>
        <dbReference type="ARBA" id="ARBA00023268"/>
    </source>
</evidence>
<keyword evidence="7" id="KW-1185">Reference proteome</keyword>
<dbReference type="Proteomes" id="UP000533905">
    <property type="component" value="Unassembled WGS sequence"/>
</dbReference>
<dbReference type="Pfam" id="PF02737">
    <property type="entry name" value="3HCDH_N"/>
    <property type="match status" value="1"/>
</dbReference>
<organism evidence="6 7">
    <name type="scientific">Telluria aromaticivorans</name>
    <dbReference type="NCBI Taxonomy" id="2725995"/>
    <lineage>
        <taxon>Bacteria</taxon>
        <taxon>Pseudomonadati</taxon>
        <taxon>Pseudomonadota</taxon>
        <taxon>Betaproteobacteria</taxon>
        <taxon>Burkholderiales</taxon>
        <taxon>Oxalobacteraceae</taxon>
        <taxon>Telluria group</taxon>
        <taxon>Telluria</taxon>
    </lineage>
</organism>
<dbReference type="SUPFAM" id="SSF51735">
    <property type="entry name" value="NAD(P)-binding Rossmann-fold domains"/>
    <property type="match status" value="1"/>
</dbReference>
<keyword evidence="2" id="KW-0456">Lyase</keyword>
<dbReference type="Gene3D" id="3.40.50.720">
    <property type="entry name" value="NAD(P)-binding Rossmann-like Domain"/>
    <property type="match status" value="1"/>
</dbReference>
<keyword evidence="1" id="KW-0413">Isomerase</keyword>
<gene>
    <name evidence="6" type="ORF">HGB41_01740</name>
</gene>
<evidence type="ECO:0000256" key="1">
    <source>
        <dbReference type="ARBA" id="ARBA00023235"/>
    </source>
</evidence>
<dbReference type="EMBL" id="JABAIV010000001">
    <property type="protein sequence ID" value="NNG21730.1"/>
    <property type="molecule type" value="Genomic_DNA"/>
</dbReference>
<dbReference type="PANTHER" id="PTHR23309">
    <property type="entry name" value="3-HYDROXYACYL-COA DEHYROGENASE"/>
    <property type="match status" value="1"/>
</dbReference>
<accession>A0A7Y2JW93</accession>
<dbReference type="GO" id="GO:0016853">
    <property type="term" value="F:isomerase activity"/>
    <property type="evidence" value="ECO:0007669"/>
    <property type="project" value="UniProtKB-KW"/>
</dbReference>
<evidence type="ECO:0000313" key="6">
    <source>
        <dbReference type="EMBL" id="NNG21730.1"/>
    </source>
</evidence>
<evidence type="ECO:0000259" key="5">
    <source>
        <dbReference type="Pfam" id="PF02737"/>
    </source>
</evidence>
<proteinExistence type="predicted"/>
<dbReference type="InterPro" id="IPR036291">
    <property type="entry name" value="NAD(P)-bd_dom_sf"/>
</dbReference>
<protein>
    <recommendedName>
        <fullName evidence="5">3-hydroxyacyl-CoA dehydrogenase NAD binding domain-containing protein</fullName>
    </recommendedName>
</protein>
<dbReference type="GO" id="GO:0016829">
    <property type="term" value="F:lyase activity"/>
    <property type="evidence" value="ECO:0007669"/>
    <property type="project" value="UniProtKB-KW"/>
</dbReference>
<dbReference type="InterPro" id="IPR006176">
    <property type="entry name" value="3-OHacyl-CoA_DH_NAD-bd"/>
</dbReference>
<name>A0A7Y2JW93_9BURK</name>
<feature type="domain" description="3-hydroxyacyl-CoA dehydrogenase NAD binding" evidence="5">
    <location>
        <begin position="35"/>
        <end position="210"/>
    </location>
</feature>
<reference evidence="6 7" key="1">
    <citation type="submission" date="2020-04" db="EMBL/GenBank/DDBJ databases">
        <title>Massilia sp. nov., a cold adapted bacteria isolated from Arctic soil.</title>
        <authorList>
            <person name="Son J."/>
            <person name="Ka J.-O."/>
        </authorList>
    </citation>
    <scope>NUCLEOTIDE SEQUENCE [LARGE SCALE GENOMIC DNA]</scope>
    <source>
        <strain evidence="6 7">ML15P13</strain>
    </source>
</reference>
<evidence type="ECO:0000256" key="2">
    <source>
        <dbReference type="ARBA" id="ARBA00023239"/>
    </source>
</evidence>
<evidence type="ECO:0000256" key="4">
    <source>
        <dbReference type="SAM" id="MobiDB-lite"/>
    </source>
</evidence>
<dbReference type="GO" id="GO:0070403">
    <property type="term" value="F:NAD+ binding"/>
    <property type="evidence" value="ECO:0007669"/>
    <property type="project" value="InterPro"/>
</dbReference>
<dbReference type="RefSeq" id="WP_171080472.1">
    <property type="nucleotide sequence ID" value="NZ_JABAIV010000001.1"/>
</dbReference>
<feature type="region of interest" description="Disordered" evidence="4">
    <location>
        <begin position="218"/>
        <end position="240"/>
    </location>
</feature>
<dbReference type="GO" id="GO:0006631">
    <property type="term" value="P:fatty acid metabolic process"/>
    <property type="evidence" value="ECO:0007669"/>
    <property type="project" value="InterPro"/>
</dbReference>
<keyword evidence="3" id="KW-0511">Multifunctional enzyme</keyword>